<dbReference type="STRING" id="118200.A0A093GDU2"/>
<organism evidence="1 2">
    <name type="scientific">Dryobates pubescens</name>
    <name type="common">Downy woodpecker</name>
    <name type="synonym">Picoides pubescens</name>
    <dbReference type="NCBI Taxonomy" id="118200"/>
    <lineage>
        <taxon>Eukaryota</taxon>
        <taxon>Metazoa</taxon>
        <taxon>Chordata</taxon>
        <taxon>Craniata</taxon>
        <taxon>Vertebrata</taxon>
        <taxon>Euteleostomi</taxon>
        <taxon>Archelosauria</taxon>
        <taxon>Archosauria</taxon>
        <taxon>Dinosauria</taxon>
        <taxon>Saurischia</taxon>
        <taxon>Theropoda</taxon>
        <taxon>Coelurosauria</taxon>
        <taxon>Aves</taxon>
        <taxon>Neognathae</taxon>
        <taxon>Neoaves</taxon>
        <taxon>Telluraves</taxon>
        <taxon>Coraciimorphae</taxon>
        <taxon>Piciformes</taxon>
        <taxon>Picidae</taxon>
        <taxon>Dryobates</taxon>
    </lineage>
</organism>
<dbReference type="Proteomes" id="UP000053875">
    <property type="component" value="Unassembled WGS sequence"/>
</dbReference>
<dbReference type="AlphaFoldDB" id="A0A093GDU2"/>
<protein>
    <submittedName>
        <fullName evidence="1">Uncharacterized protein KIAA1755</fullName>
    </submittedName>
</protein>
<sequence length="205" mass="22183">GSSDRLGRALLQVTTSGSAWGAAWCSAGELARLILYLCSLPRRGAKDSGLTVVVDARKQLPAPALFCALRSAQSTSPGCIHTVLLLAEKELAAHRERLPGVQVETLGSLRALGRFVDSSQLPPELEGSFPYCHGEWVQFFQVSVSTQRAPTSPPCCWPRSCQVSPQVRPVPHLPPQDVAACIQRHQALMGRVLSDPQLLQLQREG</sequence>
<gene>
    <name evidence="1" type="ORF">N307_02873</name>
</gene>
<evidence type="ECO:0000313" key="2">
    <source>
        <dbReference type="Proteomes" id="UP000053875"/>
    </source>
</evidence>
<proteinExistence type="predicted"/>
<keyword evidence="2" id="KW-1185">Reference proteome</keyword>
<evidence type="ECO:0000313" key="1">
    <source>
        <dbReference type="EMBL" id="KFV68370.1"/>
    </source>
</evidence>
<feature type="non-terminal residue" evidence="1">
    <location>
        <position position="1"/>
    </location>
</feature>
<name>A0A093GDU2_DRYPU</name>
<dbReference type="EMBL" id="KL216214">
    <property type="protein sequence ID" value="KFV68370.1"/>
    <property type="molecule type" value="Genomic_DNA"/>
</dbReference>
<dbReference type="InterPro" id="IPR052231">
    <property type="entry name" value="Rho_GEF_signaling-related"/>
</dbReference>
<dbReference type="PANTHER" id="PTHR45845:SF2">
    <property type="entry name" value="RIKEN CDNA D630003M21 GENE"/>
    <property type="match status" value="1"/>
</dbReference>
<feature type="non-terminal residue" evidence="1">
    <location>
        <position position="205"/>
    </location>
</feature>
<reference evidence="1 2" key="1">
    <citation type="submission" date="2014-04" db="EMBL/GenBank/DDBJ databases">
        <title>Genome evolution of avian class.</title>
        <authorList>
            <person name="Zhang G."/>
            <person name="Li C."/>
        </authorList>
    </citation>
    <scope>NUCLEOTIDE SEQUENCE [LARGE SCALE GENOMIC DNA]</scope>
    <source>
        <strain evidence="1">BGI_N307</strain>
    </source>
</reference>
<accession>A0A093GDU2</accession>
<dbReference type="PANTHER" id="PTHR45845">
    <property type="entry name" value="RHO GUANINE NUCLEOTIDE EXCHANGE FACTOR-RELATED"/>
    <property type="match status" value="1"/>
</dbReference>